<protein>
    <submittedName>
        <fullName evidence="1">DUF4926 domain-containing protein</fullName>
    </submittedName>
</protein>
<dbReference type="AlphaFoldDB" id="A0A8F5N1I9"/>
<organism evidence="1">
    <name type="scientific">Salmonella diarizonae</name>
    <dbReference type="NCBI Taxonomy" id="59204"/>
    <lineage>
        <taxon>Bacteria</taxon>
        <taxon>Pseudomonadati</taxon>
        <taxon>Pseudomonadota</taxon>
        <taxon>Gammaproteobacteria</taxon>
        <taxon>Enterobacterales</taxon>
        <taxon>Enterobacteriaceae</taxon>
        <taxon>Salmonella</taxon>
    </lineage>
</organism>
<proteinExistence type="predicted"/>
<reference evidence="1" key="1">
    <citation type="submission" date="2021-07" db="EMBL/GenBank/DDBJ databases">
        <title>Whole-Genome Sequences of non-enterica strains of Salmonella enterica isolated from poultry houses.</title>
        <authorList>
            <person name="Lamas A."/>
            <person name="Regal P."/>
            <person name="Miranda J.M."/>
            <person name="Vazquez B."/>
            <person name="Cepeda A."/>
            <person name="Franco C.M."/>
        </authorList>
    </citation>
    <scope>NUCLEOTIDE SEQUENCE</scope>
    <source>
        <strain evidence="1">LHICA_D1</strain>
    </source>
</reference>
<dbReference type="Pfam" id="PF16277">
    <property type="entry name" value="DUF4926"/>
    <property type="match status" value="1"/>
</dbReference>
<sequence>MKRAELDVVVLGEDLPNEGLVKGTVGTIVMVFDTPTLGYLVEFCDEEGRTIAMPALLPAQLKSYFTPGILKTLLVDNNYPVANPVDPDVMADLMRKAAPAEWDAQKRKVFEDIQRLMIHRLDYSDMFEIMDGLEYNGLTLYSLVQAENDEPVWSNIYIRNFETRDNDIYVDPNLSDKVLIGEDGMSVFAYSFNDDCFEIRDKASTDYVIESHTNFSELLSALIDMVKF</sequence>
<dbReference type="EMBL" id="CP078142">
    <property type="protein sequence ID" value="QXN83089.1"/>
    <property type="molecule type" value="Genomic_DNA"/>
</dbReference>
<accession>A0A8F5N1I9</accession>
<dbReference type="InterPro" id="IPR032568">
    <property type="entry name" value="DUF4926"/>
</dbReference>
<name>A0A8F5N1I9_SALDZ</name>
<dbReference type="NCBIfam" id="NF038335">
    <property type="entry name" value="YPO0640_fam"/>
    <property type="match status" value="1"/>
</dbReference>
<gene>
    <name evidence="1" type="ORF">JMJ85_20295</name>
</gene>
<evidence type="ECO:0000313" key="1">
    <source>
        <dbReference type="EMBL" id="QXN83089.1"/>
    </source>
</evidence>